<comment type="caution">
    <text evidence="4">The sequence shown here is derived from an EMBL/GenBank/DDBJ whole genome shotgun (WGS) entry which is preliminary data.</text>
</comment>
<feature type="region of interest" description="Disordered" evidence="1">
    <location>
        <begin position="123"/>
        <end position="181"/>
    </location>
</feature>
<dbReference type="PANTHER" id="PTHR21180">
    <property type="entry name" value="ENDONUCLEASE/EXONUCLEASE/PHOSPHATASE FAMILY DOMAIN-CONTAINING PROTEIN 1"/>
    <property type="match status" value="1"/>
</dbReference>
<feature type="region of interest" description="Disordered" evidence="1">
    <location>
        <begin position="1"/>
        <end position="60"/>
    </location>
</feature>
<dbReference type="Proteomes" id="UP001157126">
    <property type="component" value="Unassembled WGS sequence"/>
</dbReference>
<name>A0ABQ6IND6_9MICO</name>
<evidence type="ECO:0000259" key="3">
    <source>
        <dbReference type="SMART" id="SM00278"/>
    </source>
</evidence>
<dbReference type="RefSeq" id="WP_284303206.1">
    <property type="nucleotide sequence ID" value="NZ_BSUO01000001.1"/>
</dbReference>
<dbReference type="Gene3D" id="3.10.560.10">
    <property type="entry name" value="Outer membrane lipoprotein wza domain like"/>
    <property type="match status" value="1"/>
</dbReference>
<reference evidence="5" key="1">
    <citation type="journal article" date="2019" name="Int. J. Syst. Evol. Microbiol.">
        <title>The Global Catalogue of Microorganisms (GCM) 10K type strain sequencing project: providing services to taxonomists for standard genome sequencing and annotation.</title>
        <authorList>
            <consortium name="The Broad Institute Genomics Platform"/>
            <consortium name="The Broad Institute Genome Sequencing Center for Infectious Disease"/>
            <person name="Wu L."/>
            <person name="Ma J."/>
        </authorList>
    </citation>
    <scope>NUCLEOTIDE SEQUENCE [LARGE SCALE GENOMIC DNA]</scope>
    <source>
        <strain evidence="5">NBRC 113072</strain>
    </source>
</reference>
<dbReference type="SUPFAM" id="SSF47781">
    <property type="entry name" value="RuvA domain 2-like"/>
    <property type="match status" value="1"/>
</dbReference>
<proteinExistence type="predicted"/>
<dbReference type="Pfam" id="PF10531">
    <property type="entry name" value="SLBB"/>
    <property type="match status" value="1"/>
</dbReference>
<protein>
    <recommendedName>
        <fullName evidence="3">Helix-hairpin-helix DNA-binding motif class 1 domain-containing protein</fullName>
    </recommendedName>
</protein>
<dbReference type="SMART" id="SM00278">
    <property type="entry name" value="HhH1"/>
    <property type="match status" value="2"/>
</dbReference>
<evidence type="ECO:0000313" key="5">
    <source>
        <dbReference type="Proteomes" id="UP001157126"/>
    </source>
</evidence>
<dbReference type="InterPro" id="IPR019554">
    <property type="entry name" value="Soluble_ligand-bd"/>
</dbReference>
<gene>
    <name evidence="4" type="ORF">GCM10025883_12960</name>
</gene>
<keyword evidence="2" id="KW-0472">Membrane</keyword>
<sequence>MPAPARATALLSARSPDSRRRRDPDTEPIALVATDGFADPPAEPSTRAQRHARRGARTGAGDEVVATDLPSHRLVRAGDGVLQVPSGLAGARVSPPLLAVGGAAIVVVVAVLSVVFGLIGGENEAEPVPTRPVSGTSASPMADGRPPGSVGQAGGAAVAPADPAATPGSAGGGAAPAGAAPGPVAGAPAAPDLVVHVVGEVGRPGVVTIPAGSRVKDALEKAGGPSRKAVLTGLNLARPVVDGEQITVPDKAGAPIPINTLAPPSAAAGVPAGPQPLVDLNAADQPTLESLPGVGPVMAARIIEWRTANGRFTAVDQLGEVKGVGEKTLEALRPRVRV</sequence>
<dbReference type="EMBL" id="BSUO01000001">
    <property type="protein sequence ID" value="GMA39251.1"/>
    <property type="molecule type" value="Genomic_DNA"/>
</dbReference>
<dbReference type="PANTHER" id="PTHR21180:SF32">
    <property type="entry name" value="ENDONUCLEASE_EXONUCLEASE_PHOSPHATASE FAMILY DOMAIN-CONTAINING PROTEIN 1"/>
    <property type="match status" value="1"/>
</dbReference>
<feature type="domain" description="Helix-hairpin-helix DNA-binding motif class 1" evidence="3">
    <location>
        <begin position="286"/>
        <end position="305"/>
    </location>
</feature>
<evidence type="ECO:0000256" key="1">
    <source>
        <dbReference type="SAM" id="MobiDB-lite"/>
    </source>
</evidence>
<feature type="compositionally biased region" description="Basic and acidic residues" evidence="1">
    <location>
        <begin position="16"/>
        <end position="25"/>
    </location>
</feature>
<dbReference type="InterPro" id="IPR051675">
    <property type="entry name" value="Endo/Exo/Phosphatase_dom_1"/>
</dbReference>
<dbReference type="InterPro" id="IPR010994">
    <property type="entry name" value="RuvA_2-like"/>
</dbReference>
<evidence type="ECO:0000313" key="4">
    <source>
        <dbReference type="EMBL" id="GMA39251.1"/>
    </source>
</evidence>
<organism evidence="4 5">
    <name type="scientific">Mobilicoccus caccae</name>
    <dbReference type="NCBI Taxonomy" id="1859295"/>
    <lineage>
        <taxon>Bacteria</taxon>
        <taxon>Bacillati</taxon>
        <taxon>Actinomycetota</taxon>
        <taxon>Actinomycetes</taxon>
        <taxon>Micrococcales</taxon>
        <taxon>Dermatophilaceae</taxon>
        <taxon>Mobilicoccus</taxon>
    </lineage>
</organism>
<feature type="domain" description="Helix-hairpin-helix DNA-binding motif class 1" evidence="3">
    <location>
        <begin position="316"/>
        <end position="335"/>
    </location>
</feature>
<evidence type="ECO:0000256" key="2">
    <source>
        <dbReference type="SAM" id="Phobius"/>
    </source>
</evidence>
<keyword evidence="2" id="KW-0812">Transmembrane</keyword>
<feature type="transmembrane region" description="Helical" evidence="2">
    <location>
        <begin position="97"/>
        <end position="119"/>
    </location>
</feature>
<feature type="compositionally biased region" description="Low complexity" evidence="1">
    <location>
        <begin position="146"/>
        <end position="168"/>
    </location>
</feature>
<dbReference type="InterPro" id="IPR003583">
    <property type="entry name" value="Hlx-hairpin-Hlx_DNA-bd_motif"/>
</dbReference>
<keyword evidence="5" id="KW-1185">Reference proteome</keyword>
<dbReference type="Pfam" id="PF12836">
    <property type="entry name" value="HHH_3"/>
    <property type="match status" value="1"/>
</dbReference>
<dbReference type="Gene3D" id="1.10.150.320">
    <property type="entry name" value="Photosystem II 12 kDa extrinsic protein"/>
    <property type="match status" value="1"/>
</dbReference>
<keyword evidence="2" id="KW-1133">Transmembrane helix</keyword>
<accession>A0ABQ6IND6</accession>